<dbReference type="AlphaFoldDB" id="A0A1G2DJ72"/>
<name>A0A1G2DJ72_9BACT</name>
<comment type="caution">
    <text evidence="1">The sequence shown here is derived from an EMBL/GenBank/DDBJ whole genome shotgun (WGS) entry which is preliminary data.</text>
</comment>
<accession>A0A1G2DJ72</accession>
<dbReference type="InterPro" id="IPR027417">
    <property type="entry name" value="P-loop_NTPase"/>
</dbReference>
<proteinExistence type="predicted"/>
<gene>
    <name evidence="1" type="ORF">A3C93_03275</name>
</gene>
<evidence type="ECO:0008006" key="3">
    <source>
        <dbReference type="Google" id="ProtNLM"/>
    </source>
</evidence>
<dbReference type="SUPFAM" id="SSF52540">
    <property type="entry name" value="P-loop containing nucleoside triphosphate hydrolases"/>
    <property type="match status" value="1"/>
</dbReference>
<sequence>MARQAKPRQRLFEEKLAKIRRHLKHDRRHGSDYFPAPFVIEFGGSPDSGKSTTIEKLYQTLHRNGFSVATPQEGAMATQHISRKSPLYNYYTGIYALKILLDAVHMHTFDVVILDRGIFDTPTWMEYWLDKGAISKDERDTATKFFLSRLWVKHVTASYYFIADPDVAVSRDLEFASTDVLGDSSNPESIARRAKHYRELFEKLGPNYPQLELIDTTHLNRQGMVDLMTEKVLGAIERQIAEREKEQ</sequence>
<dbReference type="Gene3D" id="3.40.50.300">
    <property type="entry name" value="P-loop containing nucleotide triphosphate hydrolases"/>
    <property type="match status" value="1"/>
</dbReference>
<reference evidence="1 2" key="1">
    <citation type="journal article" date="2016" name="Nat. Commun.">
        <title>Thousands of microbial genomes shed light on interconnected biogeochemical processes in an aquifer system.</title>
        <authorList>
            <person name="Anantharaman K."/>
            <person name="Brown C.T."/>
            <person name="Hug L.A."/>
            <person name="Sharon I."/>
            <person name="Castelle C.J."/>
            <person name="Probst A.J."/>
            <person name="Thomas B.C."/>
            <person name="Singh A."/>
            <person name="Wilkins M.J."/>
            <person name="Karaoz U."/>
            <person name="Brodie E.L."/>
            <person name="Williams K.H."/>
            <person name="Hubbard S.S."/>
            <person name="Banfield J.F."/>
        </authorList>
    </citation>
    <scope>NUCLEOTIDE SEQUENCE [LARGE SCALE GENOMIC DNA]</scope>
</reference>
<organism evidence="1 2">
    <name type="scientific">Candidatus Lloydbacteria bacterium RIFCSPHIGHO2_02_FULL_54_17</name>
    <dbReference type="NCBI Taxonomy" id="1798664"/>
    <lineage>
        <taxon>Bacteria</taxon>
        <taxon>Candidatus Lloydiibacteriota</taxon>
    </lineage>
</organism>
<protein>
    <recommendedName>
        <fullName evidence="3">Thymidylate kinase-like domain-containing protein</fullName>
    </recommendedName>
</protein>
<dbReference type="Proteomes" id="UP000178636">
    <property type="component" value="Unassembled WGS sequence"/>
</dbReference>
<evidence type="ECO:0000313" key="2">
    <source>
        <dbReference type="Proteomes" id="UP000178636"/>
    </source>
</evidence>
<evidence type="ECO:0000313" key="1">
    <source>
        <dbReference type="EMBL" id="OGZ12858.1"/>
    </source>
</evidence>
<dbReference type="EMBL" id="MHLO01000013">
    <property type="protein sequence ID" value="OGZ12858.1"/>
    <property type="molecule type" value="Genomic_DNA"/>
</dbReference>